<dbReference type="Proteomes" id="UP000231259">
    <property type="component" value="Unassembled WGS sequence"/>
</dbReference>
<evidence type="ECO:0000313" key="2">
    <source>
        <dbReference type="EMBL" id="PIL19256.1"/>
    </source>
</evidence>
<feature type="compositionally biased region" description="Basic and acidic residues" evidence="1">
    <location>
        <begin position="1"/>
        <end position="10"/>
    </location>
</feature>
<feature type="region of interest" description="Disordered" evidence="1">
    <location>
        <begin position="1"/>
        <end position="28"/>
    </location>
</feature>
<organism evidence="2 3">
    <name type="scientific">Puniceibacterium antarcticum</name>
    <dbReference type="NCBI Taxonomy" id="1206336"/>
    <lineage>
        <taxon>Bacteria</taxon>
        <taxon>Pseudomonadati</taxon>
        <taxon>Pseudomonadota</taxon>
        <taxon>Alphaproteobacteria</taxon>
        <taxon>Rhodobacterales</taxon>
        <taxon>Paracoccaceae</taxon>
        <taxon>Puniceibacterium</taxon>
    </lineage>
</organism>
<dbReference type="AlphaFoldDB" id="A0A2G8RCE9"/>
<sequence length="50" mass="5523">MTAVHEEVHSNAKQQWQPDQQSAAQDVHPVLVTQKKAANCQRNDQIDAGA</sequence>
<name>A0A2G8RCE9_9RHOB</name>
<keyword evidence="3" id="KW-1185">Reference proteome</keyword>
<gene>
    <name evidence="2" type="ORF">P775_15830</name>
</gene>
<evidence type="ECO:0000313" key="3">
    <source>
        <dbReference type="Proteomes" id="UP000231259"/>
    </source>
</evidence>
<evidence type="ECO:0000256" key="1">
    <source>
        <dbReference type="SAM" id="MobiDB-lite"/>
    </source>
</evidence>
<accession>A0A2G8RCE9</accession>
<proteinExistence type="predicted"/>
<feature type="compositionally biased region" description="Low complexity" evidence="1">
    <location>
        <begin position="12"/>
        <end position="25"/>
    </location>
</feature>
<reference evidence="2 3" key="1">
    <citation type="submission" date="2013-09" db="EMBL/GenBank/DDBJ databases">
        <title>Genome sequencing of Phaeobacter antarcticus sp. nov. SM1211.</title>
        <authorList>
            <person name="Zhang X.-Y."/>
            <person name="Liu C."/>
            <person name="Chen X.-L."/>
            <person name="Xie B.-B."/>
            <person name="Qin Q.-L."/>
            <person name="Rong J.-C."/>
            <person name="Zhang Y.-Z."/>
        </authorList>
    </citation>
    <scope>NUCLEOTIDE SEQUENCE [LARGE SCALE GENOMIC DNA]</scope>
    <source>
        <strain evidence="2 3">SM1211</strain>
    </source>
</reference>
<protein>
    <submittedName>
        <fullName evidence="2">Uncharacterized protein</fullName>
    </submittedName>
</protein>
<dbReference type="EMBL" id="AWWI01000106">
    <property type="protein sequence ID" value="PIL19256.1"/>
    <property type="molecule type" value="Genomic_DNA"/>
</dbReference>
<comment type="caution">
    <text evidence="2">The sequence shown here is derived from an EMBL/GenBank/DDBJ whole genome shotgun (WGS) entry which is preliminary data.</text>
</comment>